<proteinExistence type="predicted"/>
<feature type="region of interest" description="Disordered" evidence="1">
    <location>
        <begin position="139"/>
        <end position="175"/>
    </location>
</feature>
<evidence type="ECO:0000313" key="2">
    <source>
        <dbReference type="EMBL" id="CAJ1392435.1"/>
    </source>
</evidence>
<sequence>MPPQAQYVKERPGSADFLEQEMPELDSDDDEDKGDSFPYLSKKELREYQGSDFFDPDKMNNNFEKEVRRALAVRKIRDEKSRARVWSQEEIAAFKAHMEQTQAAPFDDTKDLDKTERVPATPTLLESAANTATFRRVEESLVGEKEQAQQAQASQDPRRFLPVSSRPALRWEPWY</sequence>
<accession>A0AA36IT57</accession>
<feature type="region of interest" description="Disordered" evidence="1">
    <location>
        <begin position="1"/>
        <end position="39"/>
    </location>
</feature>
<feature type="compositionally biased region" description="Acidic residues" evidence="1">
    <location>
        <begin position="18"/>
        <end position="33"/>
    </location>
</feature>
<reference evidence="2" key="1">
    <citation type="submission" date="2023-08" db="EMBL/GenBank/DDBJ databases">
        <authorList>
            <person name="Chen Y."/>
            <person name="Shah S."/>
            <person name="Dougan E. K."/>
            <person name="Thang M."/>
            <person name="Chan C."/>
        </authorList>
    </citation>
    <scope>NUCLEOTIDE SEQUENCE</scope>
</reference>
<gene>
    <name evidence="2" type="ORF">EVOR1521_LOCUS17527</name>
</gene>
<keyword evidence="3" id="KW-1185">Reference proteome</keyword>
<dbReference type="EMBL" id="CAUJNA010002335">
    <property type="protein sequence ID" value="CAJ1392435.1"/>
    <property type="molecule type" value="Genomic_DNA"/>
</dbReference>
<name>A0AA36IT57_9DINO</name>
<comment type="caution">
    <text evidence="2">The sequence shown here is derived from an EMBL/GenBank/DDBJ whole genome shotgun (WGS) entry which is preliminary data.</text>
</comment>
<protein>
    <submittedName>
        <fullName evidence="2">Uncharacterized protein</fullName>
    </submittedName>
</protein>
<evidence type="ECO:0000313" key="3">
    <source>
        <dbReference type="Proteomes" id="UP001178507"/>
    </source>
</evidence>
<dbReference type="Proteomes" id="UP001178507">
    <property type="component" value="Unassembled WGS sequence"/>
</dbReference>
<organism evidence="2 3">
    <name type="scientific">Effrenium voratum</name>
    <dbReference type="NCBI Taxonomy" id="2562239"/>
    <lineage>
        <taxon>Eukaryota</taxon>
        <taxon>Sar</taxon>
        <taxon>Alveolata</taxon>
        <taxon>Dinophyceae</taxon>
        <taxon>Suessiales</taxon>
        <taxon>Symbiodiniaceae</taxon>
        <taxon>Effrenium</taxon>
    </lineage>
</organism>
<evidence type="ECO:0000256" key="1">
    <source>
        <dbReference type="SAM" id="MobiDB-lite"/>
    </source>
</evidence>
<dbReference type="AlphaFoldDB" id="A0AA36IT57"/>